<evidence type="ECO:0000313" key="4">
    <source>
        <dbReference type="Proteomes" id="UP000272193"/>
    </source>
</evidence>
<dbReference type="OrthoDB" id="7292394at2"/>
<evidence type="ECO:0000256" key="1">
    <source>
        <dbReference type="SAM" id="SignalP"/>
    </source>
</evidence>
<dbReference type="SUPFAM" id="SSF51445">
    <property type="entry name" value="(Trans)glycosidases"/>
    <property type="match status" value="1"/>
</dbReference>
<proteinExistence type="predicted"/>
<keyword evidence="1" id="KW-0732">Signal</keyword>
<dbReference type="CDD" id="cd10922">
    <property type="entry name" value="CE4_PelA_like_C"/>
    <property type="match status" value="1"/>
</dbReference>
<dbReference type="Gene3D" id="3.20.20.70">
    <property type="entry name" value="Aldolase class I"/>
    <property type="match status" value="1"/>
</dbReference>
<gene>
    <name evidence="3" type="ORF">EDC62_0423</name>
</gene>
<feature type="signal peptide" evidence="1">
    <location>
        <begin position="1"/>
        <end position="28"/>
    </location>
</feature>
<dbReference type="InterPro" id="IPR017853">
    <property type="entry name" value="GH"/>
</dbReference>
<dbReference type="InterPro" id="IPR004352">
    <property type="entry name" value="GH114_TIM-barrel"/>
</dbReference>
<dbReference type="InterPro" id="IPR013785">
    <property type="entry name" value="Aldolase_TIM"/>
</dbReference>
<dbReference type="Gene3D" id="3.20.20.370">
    <property type="entry name" value="Glycoside hydrolase/deacetylase"/>
    <property type="match status" value="1"/>
</dbReference>
<dbReference type="RefSeq" id="WP_124219943.1">
    <property type="nucleotide sequence ID" value="NZ_RKQL01000001.1"/>
</dbReference>
<feature type="chain" id="PRO_5018259907" description="Glycoside-hydrolase family GH114 TIM-barrel domain-containing protein" evidence="1">
    <location>
        <begin position="29"/>
        <end position="956"/>
    </location>
</feature>
<dbReference type="PANTHER" id="PTHR35882">
    <property type="entry name" value="PELA"/>
    <property type="match status" value="1"/>
</dbReference>
<dbReference type="Pfam" id="PF03537">
    <property type="entry name" value="Glyco_hydro_114"/>
    <property type="match status" value="1"/>
</dbReference>
<accession>A0A3N4UYM3</accession>
<protein>
    <recommendedName>
        <fullName evidence="2">Glycoside-hydrolase family GH114 TIM-barrel domain-containing protein</fullName>
    </recommendedName>
</protein>
<dbReference type="PIRSF" id="PIRSF029570">
    <property type="entry name" value="UCP029570"/>
    <property type="match status" value="1"/>
</dbReference>
<dbReference type="PANTHER" id="PTHR35882:SF2">
    <property type="entry name" value="PELA"/>
    <property type="match status" value="1"/>
</dbReference>
<evidence type="ECO:0000313" key="3">
    <source>
        <dbReference type="EMBL" id="RPE72721.1"/>
    </source>
</evidence>
<dbReference type="EMBL" id="RKQL01000001">
    <property type="protein sequence ID" value="RPE72721.1"/>
    <property type="molecule type" value="Genomic_DNA"/>
</dbReference>
<name>A0A3N4UYM3_9BURK</name>
<dbReference type="Proteomes" id="UP000272193">
    <property type="component" value="Unassembled WGS sequence"/>
</dbReference>
<organism evidence="3 4">
    <name type="scientific">Tibeticola sediminis</name>
    <dbReference type="NCBI Taxonomy" id="1917811"/>
    <lineage>
        <taxon>Bacteria</taxon>
        <taxon>Pseudomonadati</taxon>
        <taxon>Pseudomonadota</taxon>
        <taxon>Betaproteobacteria</taxon>
        <taxon>Burkholderiales</taxon>
        <taxon>Comamonadaceae</taxon>
        <taxon>Tibeticola</taxon>
    </lineage>
</organism>
<dbReference type="AlphaFoldDB" id="A0A3N4UYM3"/>
<reference evidence="3 4" key="1">
    <citation type="submission" date="2018-11" db="EMBL/GenBank/DDBJ databases">
        <title>Genomic Encyclopedia of Type Strains, Phase IV (KMG-IV): sequencing the most valuable type-strain genomes for metagenomic binning, comparative biology and taxonomic classification.</title>
        <authorList>
            <person name="Goeker M."/>
        </authorList>
    </citation>
    <scope>NUCLEOTIDE SEQUENCE [LARGE SCALE GENOMIC DNA]</scope>
    <source>
        <strain evidence="3 4">DSM 101684</strain>
    </source>
</reference>
<keyword evidence="4" id="KW-1185">Reference proteome</keyword>
<comment type="caution">
    <text evidence="3">The sequence shown here is derived from an EMBL/GenBank/DDBJ whole genome shotgun (WGS) entry which is preliminary data.</text>
</comment>
<sequence>MIPRRLFLKGIAPLTWPLPAALAGSAAAAAASGSSLDGAPRTTQAAAPLQSLAFYYGAQIPFDELSAFDGVVLEPEHALAADPAVVARLAPQTLAMAYVSLGEVQASRPYAADLPAGAVVGRNPEWDAQIIDQTHARWPAFVAERIIAPLWKAGFRAFFLDTLDSYHRIAKTDSARLQQAQALRATLRGLQQRYEGIRFLLNRGFELVDAELAPSVLAVAAESLFQRWDPQSRRYGEVPEADRRWLLDRFAELRSRYGIAGVGIDYCAPAERALARQTAQRIADAGLIPWVAEPSLTSLGVSTIEVLPRKVLLLHANPDGNTPDLQAESAHMYGALPLEYHGFVPEYRYVGDATPVEGPLAGRYAGVVLWSDRSEVPEPARALLRLAREQGVPCVILGQSEPALLRDFGLQPGVDALPGPIRVQRLPAVPAGEVLPLIAPTDTVELAAGAGSEVWLSALARDGRRMDGAAITPWGGYALGNFGVFNLPGAAGARWSVDPIEFFRRALRVSDAPMPDVTTRVGRRAFFVHFDADGWVNRCDRPGSPLVAEVLLREYIEVYRTPILGSAVVAEISKEGVYPETAEAAQQWARRLFALPFVEAGSHSWSHPFDWVVAAGEQSSHRPYNPLKYGAYLPVPGYRFSTETEVVGSKRWIEQNLLPPGKACSMFLWPGDCNPPVSAVAAVYAAGMGNINGGGATITRSAPTLCNVWPLGIPKGGRWQVYAPMSNEQDYTNNWTGPFFGFERAIETFELTDAPRRLKPLNLYFHPYVVSNAAGAKSLHKLWRWALAQPVHTIYASQYFASVLAWQRAVVARRLDGGWQLRAPDALRQWRQPLPSAAPDLRRSQGLAGYNEHAQMRYLHAVASTVVLRTASELAAAAPRLVDANAAVVRWEAMDQRLEVEFSGHGPLDVRFEWPPGWRVKDAASRGWRIEREAGGVWRLASKHSRGSIELEFRAG</sequence>
<feature type="domain" description="Glycoside-hydrolase family GH114 TIM-barrel" evidence="2">
    <location>
        <begin position="86"/>
        <end position="296"/>
    </location>
</feature>
<dbReference type="InterPro" id="IPR016925">
    <property type="entry name" value="UCP029570"/>
</dbReference>
<evidence type="ECO:0000259" key="2">
    <source>
        <dbReference type="Pfam" id="PF03537"/>
    </source>
</evidence>